<evidence type="ECO:0000313" key="2">
    <source>
        <dbReference type="Proteomes" id="UP001234202"/>
    </source>
</evidence>
<reference evidence="1" key="1">
    <citation type="submission" date="2023-04" db="EMBL/GenBank/DDBJ databases">
        <title>Draft Genome sequencing of Naganishia species isolated from polar environments using Oxford Nanopore Technology.</title>
        <authorList>
            <person name="Leo P."/>
            <person name="Venkateswaran K."/>
        </authorList>
    </citation>
    <scope>NUCLEOTIDE SEQUENCE</scope>
    <source>
        <strain evidence="1">DBVPG 5303</strain>
    </source>
</reference>
<protein>
    <submittedName>
        <fullName evidence="1">Uncharacterized protein</fullName>
    </submittedName>
</protein>
<comment type="caution">
    <text evidence="1">The sequence shown here is derived from an EMBL/GenBank/DDBJ whole genome shotgun (WGS) entry which is preliminary data.</text>
</comment>
<organism evidence="1 2">
    <name type="scientific">Naganishia onofrii</name>
    <dbReference type="NCBI Taxonomy" id="1851511"/>
    <lineage>
        <taxon>Eukaryota</taxon>
        <taxon>Fungi</taxon>
        <taxon>Dikarya</taxon>
        <taxon>Basidiomycota</taxon>
        <taxon>Agaricomycotina</taxon>
        <taxon>Tremellomycetes</taxon>
        <taxon>Filobasidiales</taxon>
        <taxon>Filobasidiaceae</taxon>
        <taxon>Naganishia</taxon>
    </lineage>
</organism>
<accession>A0ACC2XXF7</accession>
<dbReference type="EMBL" id="JASBWV010000001">
    <property type="protein sequence ID" value="KAJ9128176.1"/>
    <property type="molecule type" value="Genomic_DNA"/>
</dbReference>
<dbReference type="Proteomes" id="UP001234202">
    <property type="component" value="Unassembled WGS sequence"/>
</dbReference>
<sequence>MSSGTGILAQKPSQPDETSASKAFTQLPPDIAKAVAAFKSKGHKWTPDYKPGSEDEKIRAVFAAYATNDEPDNRDESQDPWKFEVVNGLFRQSHDEHSKLSPEETLETGFGLLDETPDRWNKFKASVEKLQREAPENVKYKVMFCGRHGQGWHNFGASKYDPVSWELDLTKRNGDGEIVWGPDAELTPLGEKQALTVQEGWKRNLALGAPMPEVWFCSPLTRTAETMRLSFGDILEGKTPIFVEAFREIFVLTIVGIPQFQSYLQERYPTYEFEPGFAEEDPWWKPDERELETNRRERLRNAMFKLFDENDQTLVLHHRPYSLETGEMIPVIVKATKQN</sequence>
<name>A0ACC2XXF7_9TREE</name>
<gene>
    <name evidence="1" type="ORF">QFC24_000468</name>
</gene>
<proteinExistence type="predicted"/>
<keyword evidence="2" id="KW-1185">Reference proteome</keyword>
<evidence type="ECO:0000313" key="1">
    <source>
        <dbReference type="EMBL" id="KAJ9128176.1"/>
    </source>
</evidence>